<sequence>MCNMNALCPIKEGPCSCITKLQIQFIPMINEDFNNPFMLNRLIRIMDQQVEELKQISEIAKKVLDTITNSKKIISDQSDSPIVNSGELCSRGGILRFLRFNLTPHSLNIQFTDMPPNPAYKDRCFSFSVFIADQENKKIFLQEKLFLKIMLFTCQTPIQPLKMSTSGDQILLGNIQTEGNSDFHFKKVIIKEVSSRFLHGNFFFVIAPQNAEFIRPLIMKDFIVKSRKCPHDLIDKHMKIDDGTIDD</sequence>
<name>A0A1R2CYK6_9CILI</name>
<organism evidence="1 2">
    <name type="scientific">Stentor coeruleus</name>
    <dbReference type="NCBI Taxonomy" id="5963"/>
    <lineage>
        <taxon>Eukaryota</taxon>
        <taxon>Sar</taxon>
        <taxon>Alveolata</taxon>
        <taxon>Ciliophora</taxon>
        <taxon>Postciliodesmatophora</taxon>
        <taxon>Heterotrichea</taxon>
        <taxon>Heterotrichida</taxon>
        <taxon>Stentoridae</taxon>
        <taxon>Stentor</taxon>
    </lineage>
</organism>
<gene>
    <name evidence="1" type="ORF">SteCoe_2866</name>
</gene>
<proteinExistence type="predicted"/>
<reference evidence="1 2" key="1">
    <citation type="submission" date="2016-11" db="EMBL/GenBank/DDBJ databases">
        <title>The macronuclear genome of Stentor coeruleus: a giant cell with tiny introns.</title>
        <authorList>
            <person name="Slabodnick M."/>
            <person name="Ruby J.G."/>
            <person name="Reiff S.B."/>
            <person name="Swart E.C."/>
            <person name="Gosai S."/>
            <person name="Prabakaran S."/>
            <person name="Witkowska E."/>
            <person name="Larue G.E."/>
            <person name="Fisher S."/>
            <person name="Freeman R.M."/>
            <person name="Gunawardena J."/>
            <person name="Chu W."/>
            <person name="Stover N.A."/>
            <person name="Gregory B.D."/>
            <person name="Nowacki M."/>
            <person name="Derisi J."/>
            <person name="Roy S.W."/>
            <person name="Marshall W.F."/>
            <person name="Sood P."/>
        </authorList>
    </citation>
    <scope>NUCLEOTIDE SEQUENCE [LARGE SCALE GENOMIC DNA]</scope>
    <source>
        <strain evidence="1">WM001</strain>
    </source>
</reference>
<evidence type="ECO:0000313" key="1">
    <source>
        <dbReference type="EMBL" id="OMJ94089.1"/>
    </source>
</evidence>
<evidence type="ECO:0000313" key="2">
    <source>
        <dbReference type="Proteomes" id="UP000187209"/>
    </source>
</evidence>
<dbReference type="Proteomes" id="UP000187209">
    <property type="component" value="Unassembled WGS sequence"/>
</dbReference>
<accession>A0A1R2CYK6</accession>
<dbReference type="AlphaFoldDB" id="A0A1R2CYK6"/>
<keyword evidence="2" id="KW-1185">Reference proteome</keyword>
<dbReference type="EMBL" id="MPUH01000032">
    <property type="protein sequence ID" value="OMJ94089.1"/>
    <property type="molecule type" value="Genomic_DNA"/>
</dbReference>
<dbReference type="OrthoDB" id="285200at2759"/>
<protein>
    <submittedName>
        <fullName evidence="1">Uncharacterized protein</fullName>
    </submittedName>
</protein>
<comment type="caution">
    <text evidence="1">The sequence shown here is derived from an EMBL/GenBank/DDBJ whole genome shotgun (WGS) entry which is preliminary data.</text>
</comment>